<dbReference type="Proteomes" id="UP000006672">
    <property type="component" value="Unassembled WGS sequence"/>
</dbReference>
<evidence type="ECO:0000313" key="4">
    <source>
        <dbReference type="WBParaSite" id="Bm17670.1"/>
    </source>
</evidence>
<dbReference type="GeneID" id="66058928"/>
<evidence type="ECO:0000313" key="2">
    <source>
        <dbReference type="EMBL" id="VIO97110.1"/>
    </source>
</evidence>
<reference evidence="4" key="3">
    <citation type="submission" date="2019-12" db="UniProtKB">
        <authorList>
            <consortium name="WormBaseParasite"/>
        </authorList>
    </citation>
    <scope>IDENTIFICATION</scope>
</reference>
<gene>
    <name evidence="2 4" type="primary">Bm17670</name>
    <name evidence="2" type="ORF">BM_BM17670</name>
</gene>
<dbReference type="RefSeq" id="XP_042936830.1">
    <property type="nucleotide sequence ID" value="XM_043080896.1"/>
</dbReference>
<reference evidence="2" key="2">
    <citation type="submission" date="2019-04" db="EMBL/GenBank/DDBJ databases">
        <authorList>
            <person name="Howe K."/>
            <person name="Paulini M."/>
            <person name="Williams G."/>
        </authorList>
    </citation>
    <scope>NUCLEOTIDE SEQUENCE [LARGE SCALE GENOMIC DNA]</scope>
    <source>
        <strain evidence="2">FR3</strain>
    </source>
</reference>
<proteinExistence type="predicted"/>
<dbReference type="STRING" id="6279.A0A5S6PE95"/>
<organism evidence="2">
    <name type="scientific">Brugia malayi</name>
    <name type="common">Filarial nematode worm</name>
    <dbReference type="NCBI Taxonomy" id="6279"/>
    <lineage>
        <taxon>Eukaryota</taxon>
        <taxon>Metazoa</taxon>
        <taxon>Ecdysozoa</taxon>
        <taxon>Nematoda</taxon>
        <taxon>Chromadorea</taxon>
        <taxon>Rhabditida</taxon>
        <taxon>Spirurina</taxon>
        <taxon>Spiruromorpha</taxon>
        <taxon>Filarioidea</taxon>
        <taxon>Onchocercidae</taxon>
        <taxon>Brugia</taxon>
    </lineage>
</organism>
<name>A0A4E9FR59_BRUMA</name>
<dbReference type="KEGG" id="bmy:BM_BM17670"/>
<protein>
    <submittedName>
        <fullName evidence="2 4">Uncharacterized protein</fullName>
    </submittedName>
</protein>
<dbReference type="WBParaSite" id="Bm17670.1">
    <property type="protein sequence ID" value="Bm17670.1"/>
    <property type="gene ID" value="WBGene00268812"/>
</dbReference>
<evidence type="ECO:0000256" key="1">
    <source>
        <dbReference type="SAM" id="MobiDB-lite"/>
    </source>
</evidence>
<reference evidence="3" key="1">
    <citation type="journal article" date="2007" name="Science">
        <title>Draft genome of the filarial nematode parasite Brugia malayi.</title>
        <authorList>
            <person name="Ghedin E."/>
            <person name="Wang S."/>
            <person name="Spiro D."/>
            <person name="Caler E."/>
            <person name="Zhao Q."/>
            <person name="Crabtree J."/>
            <person name="Allen J.E."/>
            <person name="Delcher A.L."/>
            <person name="Guiliano D.B."/>
            <person name="Miranda-Saavedra D."/>
            <person name="Angiuoli S.V."/>
            <person name="Creasy T."/>
            <person name="Amedeo P."/>
            <person name="Haas B."/>
            <person name="El-Sayed N.M."/>
            <person name="Wortman J.R."/>
            <person name="Feldblyum T."/>
            <person name="Tallon L."/>
            <person name="Schatz M."/>
            <person name="Shumway M."/>
            <person name="Koo H."/>
            <person name="Salzberg S.L."/>
            <person name="Schobel S."/>
            <person name="Pertea M."/>
            <person name="Pop M."/>
            <person name="White O."/>
            <person name="Barton G.J."/>
            <person name="Carlow C.K."/>
            <person name="Crawford M.J."/>
            <person name="Daub J."/>
            <person name="Dimmic M.W."/>
            <person name="Estes C.F."/>
            <person name="Foster J.M."/>
            <person name="Ganatra M."/>
            <person name="Gregory W.F."/>
            <person name="Johnson N.M."/>
            <person name="Jin J."/>
            <person name="Komuniecki R."/>
            <person name="Korf I."/>
            <person name="Kumar S."/>
            <person name="Laney S."/>
            <person name="Li B.W."/>
            <person name="Li W."/>
            <person name="Lindblom T.H."/>
            <person name="Lustigman S."/>
            <person name="Ma D."/>
            <person name="Maina C.V."/>
            <person name="Martin D.M."/>
            <person name="McCarter J.P."/>
            <person name="McReynolds L."/>
            <person name="Mitreva M."/>
            <person name="Nutman T.B."/>
            <person name="Parkinson J."/>
            <person name="Peregrin-Alvarez J.M."/>
            <person name="Poole C."/>
            <person name="Ren Q."/>
            <person name="Saunders L."/>
            <person name="Sluder A.E."/>
            <person name="Smith K."/>
            <person name="Stanke M."/>
            <person name="Unnasch T.R."/>
            <person name="Ware J."/>
            <person name="Wei A.D."/>
            <person name="Weil G."/>
            <person name="Williams D.J."/>
            <person name="Zhang Y."/>
            <person name="Williams S.A."/>
            <person name="Fraser-Liggett C."/>
            <person name="Slatko B."/>
            <person name="Blaxter M.L."/>
            <person name="Scott A.L."/>
        </authorList>
    </citation>
    <scope>NUCLEOTIDE SEQUENCE</scope>
    <source>
        <strain evidence="3">FR3</strain>
    </source>
</reference>
<evidence type="ECO:0000313" key="3">
    <source>
        <dbReference type="Proteomes" id="UP000006672"/>
    </source>
</evidence>
<feature type="region of interest" description="Disordered" evidence="1">
    <location>
        <begin position="425"/>
        <end position="446"/>
    </location>
</feature>
<dbReference type="EMBL" id="CAAKNF010000194">
    <property type="protein sequence ID" value="VIO97110.1"/>
    <property type="molecule type" value="Genomic_DNA"/>
</dbReference>
<sequence length="630" mass="72268">MYWSMLQQLIIIIIVIAISHITNTFACFSNGFCSCQTRIPVNTCPCVQRIPLQQKSYATPYVSQQLPSLLIPPPPSYSAPYPTYSINTASFSNVHPQSYNQPRYTYNAPQSLPQQPMIPSLSQQPVIPTYNNQPSIGTIIGKSKFYTSPYHIPEIQSQEMSPNAIAEVPTIYESQKSNIYGDNLRQIEVSPSIIRSELINDFNQQTTEQPLLQYTDDITDATLAAQNVGIISSNQQHSIMAANLNSQQAQMTAINNTTNNNIGINERENINKLQRDTSIKQNIGIIIRPLGISRKRHQQNRLLPCSKIINKLKNHDNKTTIINEAQSAIECIALFTTANSSKFNKNDELKSVKKNNATLPIFGLNNKNYNREVNLNMEKGNISNVRNGIWIIPRKESMKYFKLFNATSLINDQHRYDSNKLLQKQQNSKTDENMSQNGDENKSNGIKRYTNRNMKTIFKEISSNDWTRRNDILFERKFERTKGLNNEKKWSDYENNFYTTYHHQSCKGQILGHLRNGTIMSIAKKCEELDCDATNVRLSGDHVLEITFLKNITARFKNYGNYCVSKKSIGEIKSVNVIFGANGLSYARRYDSESFRKDIRYRNYRETNKHERQIMRFMKPIVIDGTVRVL</sequence>
<accession>A0A4E9FR59</accession>
<dbReference type="CTD" id="66058928"/>
<feature type="compositionally biased region" description="Polar residues" evidence="1">
    <location>
        <begin position="425"/>
        <end position="438"/>
    </location>
</feature>
<dbReference type="OrthoDB" id="5869390at2759"/>
<accession>A0A5S6PE95</accession>
<dbReference type="AlphaFoldDB" id="A0A4E9FR59"/>
<keyword evidence="3" id="KW-1185">Reference proteome</keyword>